<keyword evidence="2" id="KW-1185">Reference proteome</keyword>
<gene>
    <name evidence="1" type="ORF">WKI47_16445</name>
</gene>
<dbReference type="Proteomes" id="UP001380953">
    <property type="component" value="Unassembled WGS sequence"/>
</dbReference>
<dbReference type="EMBL" id="JBBKAR010000043">
    <property type="protein sequence ID" value="MEJ8305500.1"/>
    <property type="molecule type" value="Genomic_DNA"/>
</dbReference>
<evidence type="ECO:0000313" key="1">
    <source>
        <dbReference type="EMBL" id="MEJ8305500.1"/>
    </source>
</evidence>
<proteinExistence type="predicted"/>
<evidence type="ECO:0000313" key="2">
    <source>
        <dbReference type="Proteomes" id="UP001380953"/>
    </source>
</evidence>
<reference evidence="1" key="1">
    <citation type="submission" date="2024-03" db="EMBL/GenBank/DDBJ databases">
        <title>Whole genome sequecning of epiphytes from Marcgravia umbellata leaves.</title>
        <authorList>
            <person name="Kumar G."/>
            <person name="Savka M.A."/>
        </authorList>
    </citation>
    <scope>NUCLEOTIDE SEQUENCE</scope>
    <source>
        <strain evidence="1">RIT_BL5</strain>
    </source>
</reference>
<accession>A0ACC6PF33</accession>
<protein>
    <submittedName>
        <fullName evidence="1">Alpha-amylase family protein</fullName>
    </submittedName>
</protein>
<comment type="caution">
    <text evidence="1">The sequence shown here is derived from an EMBL/GenBank/DDBJ whole genome shotgun (WGS) entry which is preliminary data.</text>
</comment>
<sequence>MRFRQVHLDFHTSEAIGDIGQRFSKKQFQDMLKLGHVDSITVFSKCHHGWAYHPSEANEIHPQLSFDLLGAQIEAAHEIGVKTPVYLSAGLDEKLARRHPEWLIRDKQERTNWAADFMQPGYHQFCMNTPYLEILADQVREVAEKYDVDGIFLDIVGVRECYCQFCVAEIRKRGSDPRNTADMQQLWEETYLKYGAAMDAAVHASKPDLPLFHNNGHIRRGRRDLADLNTHLELESLPTGGWGYDHFPLSARYAQGLGMNVLGMTGKFHQSWGEFGGFKHPNALRYEAALSLANGAGCSIGDQLHPLGEMDPATYALIGEAYAEVEAKEEWCREVVSVADIALLSAEAAATAFGAQAPDPAIVAAADTGAVRILLEGHYLFDIVDLDSDWLMYKIMILPDCIGITPELLRKLDAFTAKGGKVFATGQSGLLPDESRFALRLGAEWVGKSPFNPTYARPQFELSSLRPASFLIGANAYEIELAENAQALGSRQHPYFNRDLFTFSSHRHAPSDLQDAGTGITEGADGIYAAWNLFADYAEYGSLPVKQMVRHLLDRLLESAAGERTLSVDLPAQGIVTLQRQSAADRNVLHLLYASPVRRGKDTEVIEDLPLVKSTDIRLAEQRTVRKVYLAPQRLPLPFSQENGQIRCTVPEWSCHQMVVFEFSSICDV</sequence>
<organism evidence="1 2">
    <name type="scientific">Saccharibacillus sacchari</name>
    <dbReference type="NCBI Taxonomy" id="456493"/>
    <lineage>
        <taxon>Bacteria</taxon>
        <taxon>Bacillati</taxon>
        <taxon>Bacillota</taxon>
        <taxon>Bacilli</taxon>
        <taxon>Bacillales</taxon>
        <taxon>Paenibacillaceae</taxon>
        <taxon>Saccharibacillus</taxon>
    </lineage>
</organism>
<name>A0ACC6PF33_9BACL</name>